<feature type="compositionally biased region" description="Basic residues" evidence="1">
    <location>
        <begin position="187"/>
        <end position="196"/>
    </location>
</feature>
<keyword evidence="3" id="KW-1185">Reference proteome</keyword>
<comment type="caution">
    <text evidence="2">The sequence shown here is derived from an EMBL/GenBank/DDBJ whole genome shotgun (WGS) entry which is preliminary data.</text>
</comment>
<proteinExistence type="predicted"/>
<feature type="region of interest" description="Disordered" evidence="1">
    <location>
        <begin position="174"/>
        <end position="209"/>
    </location>
</feature>
<reference evidence="2 3" key="1">
    <citation type="submission" date="2015-09" db="EMBL/GenBank/DDBJ databases">
        <title>Draft genome sequence of Alicyclobacillus ferrooxydans DSM 22381.</title>
        <authorList>
            <person name="Hemp J."/>
        </authorList>
    </citation>
    <scope>NUCLEOTIDE SEQUENCE [LARGE SCALE GENOMIC DNA]</scope>
    <source>
        <strain evidence="2 3">TC-34</strain>
    </source>
</reference>
<dbReference type="EMBL" id="LJCO01000100">
    <property type="protein sequence ID" value="KPV39900.1"/>
    <property type="molecule type" value="Genomic_DNA"/>
</dbReference>
<evidence type="ECO:0000313" key="2">
    <source>
        <dbReference type="EMBL" id="KPV39900.1"/>
    </source>
</evidence>
<evidence type="ECO:0000313" key="3">
    <source>
        <dbReference type="Proteomes" id="UP000050482"/>
    </source>
</evidence>
<accession>A0A0P9C4Z5</accession>
<name>A0A0P9C4Z5_9BACL</name>
<dbReference type="PATRIC" id="fig|471514.4.peg.3850"/>
<gene>
    <name evidence="2" type="ORF">AN477_22045</name>
</gene>
<protein>
    <submittedName>
        <fullName evidence="2">Uncharacterized protein</fullName>
    </submittedName>
</protein>
<dbReference type="AlphaFoldDB" id="A0A0P9C4Z5"/>
<dbReference type="STRING" id="471514.AN477_22045"/>
<organism evidence="2 3">
    <name type="scientific">Alicyclobacillus ferrooxydans</name>
    <dbReference type="NCBI Taxonomy" id="471514"/>
    <lineage>
        <taxon>Bacteria</taxon>
        <taxon>Bacillati</taxon>
        <taxon>Bacillota</taxon>
        <taxon>Bacilli</taxon>
        <taxon>Bacillales</taxon>
        <taxon>Alicyclobacillaceae</taxon>
        <taxon>Alicyclobacillus</taxon>
    </lineage>
</organism>
<dbReference type="Proteomes" id="UP000050482">
    <property type="component" value="Unassembled WGS sequence"/>
</dbReference>
<sequence>MFKGKAPDSVRRLPLCSAFIFWSLKPSILPDLIETRATVELSSFTTAEAAALLVLAELSSFTTAEVAALLVLAELSSFTTAEVAALLVLAELSSFTTAEAADLFVLAELSSFTTAEVAALLVLAELSSFTHGGSGSPSRFSGTQFLYHGRSCGRSRNGSHSSARLAPMIREPVQKSRTGCPSAPSLKCKKKTRPKAGLREKTRIGVSTV</sequence>
<evidence type="ECO:0000256" key="1">
    <source>
        <dbReference type="SAM" id="MobiDB-lite"/>
    </source>
</evidence>